<evidence type="ECO:0000313" key="1">
    <source>
        <dbReference type="EMBL" id="SFP59059.1"/>
    </source>
</evidence>
<name>A0A1I5RKH2_9BACT</name>
<accession>A0A1I5RKH2</accession>
<dbReference type="STRING" id="223786.SAMN05216234_12724"/>
<keyword evidence="2" id="KW-1185">Reference proteome</keyword>
<protein>
    <recommendedName>
        <fullName evidence="3">Abi-like protein</fullName>
    </recommendedName>
</protein>
<evidence type="ECO:0008006" key="3">
    <source>
        <dbReference type="Google" id="ProtNLM"/>
    </source>
</evidence>
<evidence type="ECO:0000313" key="2">
    <source>
        <dbReference type="Proteomes" id="UP000199227"/>
    </source>
</evidence>
<sequence length="241" mass="29381">MESFEKIINLIAKPRLERYCPSTNTAFTLECLSRYILNIKRAETFYFALHMLEVSLRNAIYNSFQKHFEIPFFYLHEVDSRQHYYKRKEFHSRECWKMICGAKHHLEKRGESTHDGKLIAELNFGFWTKLFLDNHRKYTEMWRVIFDDVFPNKQYSGGIDQVKNKVGLQIDEIRKIRNRIFHYEPILDFDINLIHQKIFEIVQWIDIDLYRLLETFNSYKEFSLSEREIIDILTRLYGREK</sequence>
<dbReference type="Proteomes" id="UP000199227">
    <property type="component" value="Unassembled WGS sequence"/>
</dbReference>
<dbReference type="RefSeq" id="WP_092913019.1">
    <property type="nucleotide sequence ID" value="NZ_FOXB01000027.1"/>
</dbReference>
<dbReference type="OrthoDB" id="9813050at2"/>
<proteinExistence type="predicted"/>
<gene>
    <name evidence="1" type="ORF">SAMN05216234_12724</name>
</gene>
<organism evidence="1 2">
    <name type="scientific">Hydrogenimonas thermophila</name>
    <dbReference type="NCBI Taxonomy" id="223786"/>
    <lineage>
        <taxon>Bacteria</taxon>
        <taxon>Pseudomonadati</taxon>
        <taxon>Campylobacterota</taxon>
        <taxon>Epsilonproteobacteria</taxon>
        <taxon>Campylobacterales</taxon>
        <taxon>Hydrogenimonadaceae</taxon>
        <taxon>Hydrogenimonas</taxon>
    </lineage>
</organism>
<dbReference type="AlphaFoldDB" id="A0A1I5RKH2"/>
<reference evidence="1 2" key="1">
    <citation type="submission" date="2016-10" db="EMBL/GenBank/DDBJ databases">
        <authorList>
            <person name="de Groot N.N."/>
        </authorList>
    </citation>
    <scope>NUCLEOTIDE SEQUENCE [LARGE SCALE GENOMIC DNA]</scope>
    <source>
        <strain evidence="1 2">EP1-55-1</strain>
    </source>
</reference>
<dbReference type="EMBL" id="FOXB01000027">
    <property type="protein sequence ID" value="SFP59059.1"/>
    <property type="molecule type" value="Genomic_DNA"/>
</dbReference>